<gene>
    <name evidence="10" type="ORF">D9611_008543</name>
    <name evidence="9" type="ORF">D9611_014791</name>
</gene>
<dbReference type="Proteomes" id="UP000541558">
    <property type="component" value="Unassembled WGS sequence"/>
</dbReference>
<dbReference type="AlphaFoldDB" id="A0A8H5AYX0"/>
<evidence type="ECO:0000256" key="1">
    <source>
        <dbReference type="ARBA" id="ARBA00004643"/>
    </source>
</evidence>
<evidence type="ECO:0000256" key="2">
    <source>
        <dbReference type="ARBA" id="ARBA00007685"/>
    </source>
</evidence>
<evidence type="ECO:0000256" key="3">
    <source>
        <dbReference type="ARBA" id="ARBA00022692"/>
    </source>
</evidence>
<evidence type="ECO:0000313" key="11">
    <source>
        <dbReference type="Proteomes" id="UP000541558"/>
    </source>
</evidence>
<sequence>MVSEEHQDTKADVQVKMMSHNTLYSLANALGILSMITAVSYHIISVNAETMSKDYVEEN</sequence>
<dbReference type="EMBL" id="JAACJK010000224">
    <property type="protein sequence ID" value="KAF5313500.1"/>
    <property type="molecule type" value="Genomic_DNA"/>
</dbReference>
<reference evidence="10 11" key="1">
    <citation type="journal article" date="2020" name="ISME J.">
        <title>Uncovering the hidden diversity of litter-decomposition mechanisms in mushroom-forming fungi.</title>
        <authorList>
            <person name="Floudas D."/>
            <person name="Bentzer J."/>
            <person name="Ahren D."/>
            <person name="Johansson T."/>
            <person name="Persson P."/>
            <person name="Tunlid A."/>
        </authorList>
    </citation>
    <scope>NUCLEOTIDE SEQUENCE [LARGE SCALE GENOMIC DNA]</scope>
    <source>
        <strain evidence="10 11">CBS 175.51</strain>
    </source>
</reference>
<evidence type="ECO:0000313" key="10">
    <source>
        <dbReference type="EMBL" id="KAF5313500.1"/>
    </source>
</evidence>
<evidence type="ECO:0000256" key="4">
    <source>
        <dbReference type="ARBA" id="ARBA00022824"/>
    </source>
</evidence>
<keyword evidence="7 8" id="KW-0472">Membrane</keyword>
<dbReference type="Pfam" id="PF10215">
    <property type="entry name" value="Ost4"/>
    <property type="match status" value="1"/>
</dbReference>
<dbReference type="InterPro" id="IPR018943">
    <property type="entry name" value="Oligosaccaryltransferase"/>
</dbReference>
<comment type="subcellular location">
    <subcellularLocation>
        <location evidence="1">Endoplasmic reticulum membrane</location>
        <topology evidence="1">Single-pass type III membrane protein</topology>
    </subcellularLocation>
</comment>
<keyword evidence="5" id="KW-0735">Signal-anchor</keyword>
<evidence type="ECO:0000256" key="5">
    <source>
        <dbReference type="ARBA" id="ARBA00022968"/>
    </source>
</evidence>
<keyword evidence="6 8" id="KW-1133">Transmembrane helix</keyword>
<feature type="transmembrane region" description="Helical" evidence="8">
    <location>
        <begin position="23"/>
        <end position="44"/>
    </location>
</feature>
<dbReference type="InterPro" id="IPR036330">
    <property type="entry name" value="Ost4p_sf"/>
</dbReference>
<dbReference type="EMBL" id="JAACJK010000246">
    <property type="protein sequence ID" value="KAF5309108.1"/>
    <property type="molecule type" value="Genomic_DNA"/>
</dbReference>
<name>A0A8H5AYX0_9AGAR</name>
<dbReference type="SUPFAM" id="SSF103464">
    <property type="entry name" value="Oligosaccharyltransferase subunit ost4p"/>
    <property type="match status" value="1"/>
</dbReference>
<keyword evidence="4" id="KW-0256">Endoplasmic reticulum</keyword>
<evidence type="ECO:0000256" key="7">
    <source>
        <dbReference type="ARBA" id="ARBA00023136"/>
    </source>
</evidence>
<dbReference type="GO" id="GO:0005789">
    <property type="term" value="C:endoplasmic reticulum membrane"/>
    <property type="evidence" value="ECO:0007669"/>
    <property type="project" value="UniProtKB-SubCell"/>
</dbReference>
<evidence type="ECO:0000313" key="9">
    <source>
        <dbReference type="EMBL" id="KAF5309108.1"/>
    </source>
</evidence>
<keyword evidence="11" id="KW-1185">Reference proteome</keyword>
<evidence type="ECO:0000256" key="8">
    <source>
        <dbReference type="SAM" id="Phobius"/>
    </source>
</evidence>
<evidence type="ECO:0000256" key="6">
    <source>
        <dbReference type="ARBA" id="ARBA00022989"/>
    </source>
</evidence>
<proteinExistence type="inferred from homology"/>
<keyword evidence="3 8" id="KW-0812">Transmembrane</keyword>
<dbReference type="OrthoDB" id="2124077at2759"/>
<comment type="similarity">
    <text evidence="2">Belongs to the OST4 family.</text>
</comment>
<protein>
    <submittedName>
        <fullName evidence="10">Uncharacterized protein</fullName>
    </submittedName>
</protein>
<comment type="caution">
    <text evidence="10">The sequence shown here is derived from an EMBL/GenBank/DDBJ whole genome shotgun (WGS) entry which is preliminary data.</text>
</comment>
<accession>A0A8H5AYX0</accession>
<organism evidence="10 11">
    <name type="scientific">Ephemerocybe angulata</name>
    <dbReference type="NCBI Taxonomy" id="980116"/>
    <lineage>
        <taxon>Eukaryota</taxon>
        <taxon>Fungi</taxon>
        <taxon>Dikarya</taxon>
        <taxon>Basidiomycota</taxon>
        <taxon>Agaricomycotina</taxon>
        <taxon>Agaricomycetes</taxon>
        <taxon>Agaricomycetidae</taxon>
        <taxon>Agaricales</taxon>
        <taxon>Agaricineae</taxon>
        <taxon>Psathyrellaceae</taxon>
        <taxon>Ephemerocybe</taxon>
    </lineage>
</organism>